<proteinExistence type="predicted"/>
<evidence type="ECO:0000313" key="2">
    <source>
        <dbReference type="EMBL" id="GAC66961.1"/>
    </source>
</evidence>
<accession>M0QF87</accession>
<dbReference type="InterPro" id="IPR029044">
    <property type="entry name" value="Nucleotide-diphossugar_trans"/>
</dbReference>
<dbReference type="EMBL" id="BANX01000005">
    <property type="protein sequence ID" value="GAC66961.1"/>
    <property type="molecule type" value="Genomic_DNA"/>
</dbReference>
<name>M0QF87_9ACTN</name>
<evidence type="ECO:0000259" key="1">
    <source>
        <dbReference type="Pfam" id="PF00535"/>
    </source>
</evidence>
<gene>
    <name evidence="2" type="ORF">GS4_05_01730</name>
</gene>
<dbReference type="RefSeq" id="WP_007617678.1">
    <property type="nucleotide sequence ID" value="NZ_BANX01000005.1"/>
</dbReference>
<reference evidence="2 3" key="1">
    <citation type="submission" date="2013-01" db="EMBL/GenBank/DDBJ databases">
        <title>Whole genome shotgun sequence of Gordonia soli NBRC 108243.</title>
        <authorList>
            <person name="Isaki-Nakamura S."/>
            <person name="Hosoyama A."/>
            <person name="Tsuchikane K."/>
            <person name="Ando Y."/>
            <person name="Baba S."/>
            <person name="Ohji S."/>
            <person name="Hamada M."/>
            <person name="Tamura T."/>
            <person name="Yamazoe A."/>
            <person name="Yamazaki S."/>
            <person name="Fujita N."/>
        </authorList>
    </citation>
    <scope>NUCLEOTIDE SEQUENCE [LARGE SCALE GENOMIC DNA]</scope>
    <source>
        <strain evidence="2 3">NBRC 108243</strain>
    </source>
</reference>
<dbReference type="eggNOG" id="COG1215">
    <property type="taxonomic scope" value="Bacteria"/>
</dbReference>
<dbReference type="OrthoDB" id="9806525at2"/>
<dbReference type="PANTHER" id="PTHR43646:SF3">
    <property type="entry name" value="SLR1566 PROTEIN"/>
    <property type="match status" value="1"/>
</dbReference>
<keyword evidence="3" id="KW-1185">Reference proteome</keyword>
<evidence type="ECO:0000313" key="3">
    <source>
        <dbReference type="Proteomes" id="UP000011666"/>
    </source>
</evidence>
<dbReference type="InterPro" id="IPR001173">
    <property type="entry name" value="Glyco_trans_2-like"/>
</dbReference>
<dbReference type="Proteomes" id="UP000011666">
    <property type="component" value="Unassembled WGS sequence"/>
</dbReference>
<dbReference type="PANTHER" id="PTHR43646">
    <property type="entry name" value="GLYCOSYLTRANSFERASE"/>
    <property type="match status" value="1"/>
</dbReference>
<dbReference type="Pfam" id="PF00535">
    <property type="entry name" value="Glycos_transf_2"/>
    <property type="match status" value="1"/>
</dbReference>
<comment type="caution">
    <text evidence="2">The sequence shown here is derived from an EMBL/GenBank/DDBJ whole genome shotgun (WGS) entry which is preliminary data.</text>
</comment>
<dbReference type="AlphaFoldDB" id="M0QF87"/>
<protein>
    <submittedName>
        <fullName evidence="2">Putative glycosyltransferase</fullName>
    </submittedName>
</protein>
<dbReference type="Gene3D" id="3.90.550.10">
    <property type="entry name" value="Spore Coat Polysaccharide Biosynthesis Protein SpsA, Chain A"/>
    <property type="match status" value="1"/>
</dbReference>
<sequence length="377" mass="40052">MHVADLRHRVVGLGSALAIVSLGLTVDNAIRLRRPDPDAPPAPEPLSVLVPMRDELTHAAGCLAGITAAADRWPGEVRIVLLDDDSQDGTRAVLDRVAHADPRVSVISGTSPPAGWLGKSWACHQLSRAAFHDGTLIFVDADVRLEPTAFVASVASLRALDLSLVSPYPRQETVGVGERLVQPLLQWSWLSTLPLLLAERSPRPSLSAANGQFLVIDAGVYRRSGGHAAVSAEVLEDIALLRAVKRVGGRGVVVDGSHLATCRMYEGWAEVRAGYRKSLWSAFGSTGDTCAVVTVLLLAYVVPFAAMLTGSRVGFVGYLAGVLSRTVAARRTGGRIWPDVAAHPASIVAFAALTADSIVARRRGTLRWKGRPVEVTG</sequence>
<dbReference type="CDD" id="cd00761">
    <property type="entry name" value="Glyco_tranf_GTA_type"/>
    <property type="match status" value="1"/>
</dbReference>
<keyword evidence="2" id="KW-0808">Transferase</keyword>
<dbReference type="GO" id="GO:0016740">
    <property type="term" value="F:transferase activity"/>
    <property type="evidence" value="ECO:0007669"/>
    <property type="project" value="UniProtKB-KW"/>
</dbReference>
<dbReference type="STRING" id="1223545.GS4_05_01730"/>
<dbReference type="SUPFAM" id="SSF53448">
    <property type="entry name" value="Nucleotide-diphospho-sugar transferases"/>
    <property type="match status" value="1"/>
</dbReference>
<organism evidence="2 3">
    <name type="scientific">Gordonia soli NBRC 108243</name>
    <dbReference type="NCBI Taxonomy" id="1223545"/>
    <lineage>
        <taxon>Bacteria</taxon>
        <taxon>Bacillati</taxon>
        <taxon>Actinomycetota</taxon>
        <taxon>Actinomycetes</taxon>
        <taxon>Mycobacteriales</taxon>
        <taxon>Gordoniaceae</taxon>
        <taxon>Gordonia</taxon>
    </lineage>
</organism>
<feature type="domain" description="Glycosyltransferase 2-like" evidence="1">
    <location>
        <begin position="47"/>
        <end position="162"/>
    </location>
</feature>